<name>A0AAD3CU02_9STRA</name>
<dbReference type="Pfam" id="PF13855">
    <property type="entry name" value="LRR_8"/>
    <property type="match status" value="1"/>
</dbReference>
<dbReference type="Pfam" id="PF23598">
    <property type="entry name" value="LRR_14"/>
    <property type="match status" value="1"/>
</dbReference>
<dbReference type="PRINTS" id="PR00019">
    <property type="entry name" value="LEURICHRPT"/>
</dbReference>
<dbReference type="AlphaFoldDB" id="A0AAD3CU02"/>
<dbReference type="GO" id="GO:0005737">
    <property type="term" value="C:cytoplasm"/>
    <property type="evidence" value="ECO:0007669"/>
    <property type="project" value="TreeGrafter"/>
</dbReference>
<evidence type="ECO:0000313" key="4">
    <source>
        <dbReference type="EMBL" id="GFH51789.1"/>
    </source>
</evidence>
<dbReference type="PANTHER" id="PTHR48051">
    <property type="match status" value="1"/>
</dbReference>
<feature type="domain" description="Disease resistance R13L4/SHOC-2-like LRR" evidence="3">
    <location>
        <begin position="123"/>
        <end position="233"/>
    </location>
</feature>
<keyword evidence="5" id="KW-1185">Reference proteome</keyword>
<dbReference type="InterPro" id="IPR001611">
    <property type="entry name" value="Leu-rich_rpt"/>
</dbReference>
<reference evidence="4 5" key="1">
    <citation type="journal article" date="2021" name="Sci. Rep.">
        <title>The genome of the diatom Chaetoceros tenuissimus carries an ancient integrated fragment of an extant virus.</title>
        <authorList>
            <person name="Hongo Y."/>
            <person name="Kimura K."/>
            <person name="Takaki Y."/>
            <person name="Yoshida Y."/>
            <person name="Baba S."/>
            <person name="Kobayashi G."/>
            <person name="Nagasaki K."/>
            <person name="Hano T."/>
            <person name="Tomaru Y."/>
        </authorList>
    </citation>
    <scope>NUCLEOTIDE SEQUENCE [LARGE SCALE GENOMIC DNA]</scope>
    <source>
        <strain evidence="4 5">NIES-3715</strain>
    </source>
</reference>
<evidence type="ECO:0000256" key="2">
    <source>
        <dbReference type="ARBA" id="ARBA00022737"/>
    </source>
</evidence>
<keyword evidence="2" id="KW-0677">Repeat</keyword>
<dbReference type="PROSITE" id="PS51450">
    <property type="entry name" value="LRR"/>
    <property type="match status" value="2"/>
</dbReference>
<dbReference type="InterPro" id="IPR055414">
    <property type="entry name" value="LRR_R13L4/SHOC2-like"/>
</dbReference>
<dbReference type="InterPro" id="IPR032675">
    <property type="entry name" value="LRR_dom_sf"/>
</dbReference>
<dbReference type="SMART" id="SM00369">
    <property type="entry name" value="LRR_TYP"/>
    <property type="match status" value="7"/>
</dbReference>
<sequence>MDEDDDKKKRRVYIANRQMQSRMRKEQLEHLQCQKELKEIDDVWKRACENGSKTGTVIVTNMTNGNESKRISPRIYNFNEEYDRPLHKLVITGCNISSLEEIPQYCKSLVELSLASNSLVLDNRLGEMTNLTYLDLSDNNLSILDDAIGNLASLQVLDISNNNLSKLPDTFVQLKALSILRAECNRLEQFPVGIESMELLEEVYVSSNNLTIVSSAISCMKGLRVFAANKNKITSVSAEICQSNLTQIHLSCNHISQLPPSFVRMKKLEELWLDFNNLAALPIDFHYLTNLQYLKLDGNSALINPPIHIVAKGIQEIMHWSRKRHALNEINQSKNIVLSVQSVLSKVGQHESKFERNVMLGGDKYFQLDSLATLFHIFIPEFESSFPYERSAVENALMNFQDAGGKIIITINNARFRRCSCVDEKGVPNKCTPFDEYWQCRRKGILIRSEIILETMMVRKRRALNEQRLIEEAMESAKKEAYRFLKSEVGSKALLIFVTEQKEQKKEMPIEKLFEIESRLSQNPDLLKKEKHFLLKVFNRKKEIKQQEEIALEMERKKTALVEYEVSKRKMETIVTQAKLRKVLDTWIGNSIETLFFRWKDYIRAKKKVKQNFDGVDVERKQRSKQEEEELMKLANLELSLWQKTWDIFDERFVWVHAKSGQYIVEEPTIDMVVSKGWTQQVLKSANNLNNFEIKNLSIYKEKQEKEAFFSASNILQRRRESLMKSK</sequence>
<dbReference type="Gene3D" id="3.80.10.10">
    <property type="entry name" value="Ribonuclease Inhibitor"/>
    <property type="match status" value="1"/>
</dbReference>
<accession>A0AAD3CU02</accession>
<evidence type="ECO:0000259" key="3">
    <source>
        <dbReference type="Pfam" id="PF23598"/>
    </source>
</evidence>
<evidence type="ECO:0000313" key="5">
    <source>
        <dbReference type="Proteomes" id="UP001054902"/>
    </source>
</evidence>
<dbReference type="InterPro" id="IPR050216">
    <property type="entry name" value="LRR_domain-containing"/>
</dbReference>
<dbReference type="Proteomes" id="UP001054902">
    <property type="component" value="Unassembled WGS sequence"/>
</dbReference>
<keyword evidence="1" id="KW-0433">Leucine-rich repeat</keyword>
<protein>
    <recommendedName>
        <fullName evidence="3">Disease resistance R13L4/SHOC-2-like LRR domain-containing protein</fullName>
    </recommendedName>
</protein>
<evidence type="ECO:0000256" key="1">
    <source>
        <dbReference type="ARBA" id="ARBA00022614"/>
    </source>
</evidence>
<dbReference type="SMART" id="SM00364">
    <property type="entry name" value="LRR_BAC"/>
    <property type="match status" value="4"/>
</dbReference>
<organism evidence="4 5">
    <name type="scientific">Chaetoceros tenuissimus</name>
    <dbReference type="NCBI Taxonomy" id="426638"/>
    <lineage>
        <taxon>Eukaryota</taxon>
        <taxon>Sar</taxon>
        <taxon>Stramenopiles</taxon>
        <taxon>Ochrophyta</taxon>
        <taxon>Bacillariophyta</taxon>
        <taxon>Coscinodiscophyceae</taxon>
        <taxon>Chaetocerotophycidae</taxon>
        <taxon>Chaetocerotales</taxon>
        <taxon>Chaetocerotaceae</taxon>
        <taxon>Chaetoceros</taxon>
    </lineage>
</organism>
<dbReference type="InterPro" id="IPR003591">
    <property type="entry name" value="Leu-rich_rpt_typical-subtyp"/>
</dbReference>
<proteinExistence type="predicted"/>
<gene>
    <name evidence="4" type="ORF">CTEN210_08265</name>
</gene>
<dbReference type="PANTHER" id="PTHR48051:SF1">
    <property type="entry name" value="RAS SUPPRESSOR PROTEIN 1"/>
    <property type="match status" value="1"/>
</dbReference>
<dbReference type="SUPFAM" id="SSF52058">
    <property type="entry name" value="L domain-like"/>
    <property type="match status" value="1"/>
</dbReference>
<comment type="caution">
    <text evidence="4">The sequence shown here is derived from an EMBL/GenBank/DDBJ whole genome shotgun (WGS) entry which is preliminary data.</text>
</comment>
<dbReference type="EMBL" id="BLLK01000045">
    <property type="protein sequence ID" value="GFH51789.1"/>
    <property type="molecule type" value="Genomic_DNA"/>
</dbReference>